<dbReference type="PROSITE" id="PS50005">
    <property type="entry name" value="TPR"/>
    <property type="match status" value="2"/>
</dbReference>
<reference evidence="9 10" key="1">
    <citation type="journal article" date="2016" name="Nat. Commun.">
        <title>Thousands of microbial genomes shed light on interconnected biogeochemical processes in an aquifer system.</title>
        <authorList>
            <person name="Anantharaman K."/>
            <person name="Brown C.T."/>
            <person name="Hug L.A."/>
            <person name="Sharon I."/>
            <person name="Castelle C.J."/>
            <person name="Probst A.J."/>
            <person name="Thomas B.C."/>
            <person name="Singh A."/>
            <person name="Wilkins M.J."/>
            <person name="Karaoz U."/>
            <person name="Brodie E.L."/>
            <person name="Williams K.H."/>
            <person name="Hubbard S.S."/>
            <person name="Banfield J.F."/>
        </authorList>
    </citation>
    <scope>NUCLEOTIDE SEQUENCE [LARGE SCALE GENOMIC DNA]</scope>
</reference>
<evidence type="ECO:0000256" key="1">
    <source>
        <dbReference type="ARBA" id="ARBA00004196"/>
    </source>
</evidence>
<dbReference type="InterPro" id="IPR011990">
    <property type="entry name" value="TPR-like_helical_dom_sf"/>
</dbReference>
<comment type="caution">
    <text evidence="9">The sequence shown here is derived from an EMBL/GenBank/DDBJ whole genome shotgun (WGS) entry which is preliminary data.</text>
</comment>
<evidence type="ECO:0000313" key="10">
    <source>
        <dbReference type="Proteomes" id="UP000178885"/>
    </source>
</evidence>
<dbReference type="AlphaFoldDB" id="A0A1F6TRL7"/>
<dbReference type="GO" id="GO:0005886">
    <property type="term" value="C:plasma membrane"/>
    <property type="evidence" value="ECO:0007669"/>
    <property type="project" value="TreeGrafter"/>
</dbReference>
<dbReference type="PANTHER" id="PTHR47870">
    <property type="entry name" value="CYTOCHROME C-TYPE BIOGENESIS PROTEIN CCMH"/>
    <property type="match status" value="1"/>
</dbReference>
<dbReference type="SUPFAM" id="SSF48452">
    <property type="entry name" value="TPR-like"/>
    <property type="match status" value="1"/>
</dbReference>
<evidence type="ECO:0000256" key="6">
    <source>
        <dbReference type="SAM" id="Coils"/>
    </source>
</evidence>
<feature type="repeat" description="TPR" evidence="5">
    <location>
        <begin position="167"/>
        <end position="200"/>
    </location>
</feature>
<keyword evidence="7" id="KW-1133">Transmembrane helix</keyword>
<evidence type="ECO:0000256" key="2">
    <source>
        <dbReference type="ARBA" id="ARBA00022737"/>
    </source>
</evidence>
<keyword evidence="4 5" id="KW-0802">TPR repeat</keyword>
<dbReference type="PANTHER" id="PTHR47870:SF4">
    <property type="entry name" value="CYTOCHROME C-TYPE BIOGENESIS PROTEIN CYCH"/>
    <property type="match status" value="1"/>
</dbReference>
<accession>A0A1F6TRL7</accession>
<dbReference type="STRING" id="1817760.A2151_02935"/>
<dbReference type="NCBIfam" id="TIGR03142">
    <property type="entry name" value="cytochro_ccmI"/>
    <property type="match status" value="1"/>
</dbReference>
<dbReference type="EMBL" id="MFSU01000048">
    <property type="protein sequence ID" value="OGI47699.1"/>
    <property type="molecule type" value="Genomic_DNA"/>
</dbReference>
<dbReference type="Proteomes" id="UP000178885">
    <property type="component" value="Unassembled WGS sequence"/>
</dbReference>
<evidence type="ECO:0000313" key="9">
    <source>
        <dbReference type="EMBL" id="OGI47699.1"/>
    </source>
</evidence>
<comment type="subcellular location">
    <subcellularLocation>
        <location evidence="1">Cell envelope</location>
    </subcellularLocation>
</comment>
<feature type="coiled-coil region" evidence="6">
    <location>
        <begin position="37"/>
        <end position="92"/>
    </location>
</feature>
<keyword evidence="7" id="KW-0472">Membrane</keyword>
<evidence type="ECO:0000256" key="5">
    <source>
        <dbReference type="PROSITE-ProRule" id="PRU00339"/>
    </source>
</evidence>
<dbReference type="GO" id="GO:0030313">
    <property type="term" value="C:cell envelope"/>
    <property type="evidence" value="ECO:0007669"/>
    <property type="project" value="UniProtKB-SubCell"/>
</dbReference>
<dbReference type="InterPro" id="IPR056413">
    <property type="entry name" value="TPR_CcmH_CycH"/>
</dbReference>
<keyword evidence="6" id="KW-0175">Coiled coil</keyword>
<name>A0A1F6TRL7_9PROT</name>
<dbReference type="Pfam" id="PF23914">
    <property type="entry name" value="TPR_CcmH_CycH"/>
    <property type="match status" value="1"/>
</dbReference>
<keyword evidence="2" id="KW-0677">Repeat</keyword>
<organism evidence="9 10">
    <name type="scientific">Candidatus Muproteobacteria bacterium RBG_16_65_34</name>
    <dbReference type="NCBI Taxonomy" id="1817760"/>
    <lineage>
        <taxon>Bacteria</taxon>
        <taxon>Pseudomonadati</taxon>
        <taxon>Pseudomonadota</taxon>
        <taxon>Candidatus Muproteobacteria</taxon>
    </lineage>
</organism>
<sequence>MTLWAWTVVALVLSTATVVFLARPLGRGPQPERREQRHELTLLRDRLLAQLNELDIETGDRNLDPEVVQDERRRLEGELAQVLRDLDAAQAAAPAAAPATEAGRWRATLIVLALVLPLAAAGLYVLNHKVAPSNLEALFEGAIDVPMDVLKMVKRLEKRLSQQPDDAPGWARLGRSYAVLGRPEDAKAAFARAYGLAPEDRAVVADYAWFLYNQDPSNTQGLVSEIYTRLYRLEPQHPGALWFLGLAAYQKGEAKQAIAYWERLLKVLPPESEESVTSVRAAIAQARAEARHPPRQ</sequence>
<feature type="transmembrane region" description="Helical" evidence="7">
    <location>
        <begin position="107"/>
        <end position="126"/>
    </location>
</feature>
<dbReference type="Gene3D" id="1.25.40.10">
    <property type="entry name" value="Tetratricopeptide repeat domain"/>
    <property type="match status" value="1"/>
</dbReference>
<keyword evidence="3" id="KW-0201">Cytochrome c-type biogenesis</keyword>
<evidence type="ECO:0000256" key="3">
    <source>
        <dbReference type="ARBA" id="ARBA00022748"/>
    </source>
</evidence>
<evidence type="ECO:0000256" key="7">
    <source>
        <dbReference type="SAM" id="Phobius"/>
    </source>
</evidence>
<evidence type="ECO:0000259" key="8">
    <source>
        <dbReference type="Pfam" id="PF23914"/>
    </source>
</evidence>
<keyword evidence="7" id="KW-0812">Transmembrane</keyword>
<evidence type="ECO:0000256" key="4">
    <source>
        <dbReference type="ARBA" id="ARBA00022803"/>
    </source>
</evidence>
<gene>
    <name evidence="9" type="ORF">A2151_02935</name>
</gene>
<dbReference type="GO" id="GO:0017004">
    <property type="term" value="P:cytochrome complex assembly"/>
    <property type="evidence" value="ECO:0007669"/>
    <property type="project" value="UniProtKB-KW"/>
</dbReference>
<dbReference type="InterPro" id="IPR019734">
    <property type="entry name" value="TPR_rpt"/>
</dbReference>
<feature type="repeat" description="TPR" evidence="5">
    <location>
        <begin position="238"/>
        <end position="271"/>
    </location>
</feature>
<dbReference type="InterPro" id="IPR017560">
    <property type="entry name" value="Cyt_c_biogenesis_CcmI"/>
</dbReference>
<dbReference type="SMART" id="SM00028">
    <property type="entry name" value="TPR"/>
    <property type="match status" value="2"/>
</dbReference>
<proteinExistence type="predicted"/>
<protein>
    <submittedName>
        <fullName evidence="9">C-type cytochrome biogenesis protein CcmI</fullName>
    </submittedName>
</protein>
<dbReference type="InterPro" id="IPR051263">
    <property type="entry name" value="C-type_cytochrome_biogenesis"/>
</dbReference>
<feature type="domain" description="Cytochrome c-type biogenesis protein H TPR" evidence="8">
    <location>
        <begin position="156"/>
        <end position="273"/>
    </location>
</feature>